<comment type="caution">
    <text evidence="3">The sequence shown here is derived from an EMBL/GenBank/DDBJ whole genome shotgun (WGS) entry which is preliminary data.</text>
</comment>
<sequence length="220" mass="24716">MRRRLCLAVVLLVWACAGPDDGKPPRRDQEISLPGTRNEGSALLEEWLTGSFSSAEQAAADTAYFDIRLDSVPIWNDRGPGFWIYVEQSLAARGDASYRQRVYHVTALSDSAFRSRAFTIPDPQRFAGRWREADPLVGLAPDSLEARDGCDLLLIRRDDSFVGSTSGEECRSEWNGASYATSETRITEDMIYSWDRGFDARGVQVWGSLRGGYRFRRMSS</sequence>
<proteinExistence type="inferred from homology"/>
<organism evidence="3 4">
    <name type="scientific">Eiseniibacteriota bacterium</name>
    <dbReference type="NCBI Taxonomy" id="2212470"/>
    <lineage>
        <taxon>Bacteria</taxon>
        <taxon>Candidatus Eiseniibacteriota</taxon>
    </lineage>
</organism>
<dbReference type="Pfam" id="PF06206">
    <property type="entry name" value="CpeT"/>
    <property type="match status" value="1"/>
</dbReference>
<reference evidence="3" key="2">
    <citation type="journal article" date="2021" name="Microbiome">
        <title>Successional dynamics and alternative stable states in a saline activated sludge microbial community over 9 years.</title>
        <authorList>
            <person name="Wang Y."/>
            <person name="Ye J."/>
            <person name="Ju F."/>
            <person name="Liu L."/>
            <person name="Boyd J.A."/>
            <person name="Deng Y."/>
            <person name="Parks D.H."/>
            <person name="Jiang X."/>
            <person name="Yin X."/>
            <person name="Woodcroft B.J."/>
            <person name="Tyson G.W."/>
            <person name="Hugenholtz P."/>
            <person name="Polz M.F."/>
            <person name="Zhang T."/>
        </authorList>
    </citation>
    <scope>NUCLEOTIDE SEQUENCE</scope>
    <source>
        <strain evidence="3">HKST-UBA01</strain>
    </source>
</reference>
<dbReference type="GO" id="GO:0016829">
    <property type="term" value="F:lyase activity"/>
    <property type="evidence" value="ECO:0007669"/>
    <property type="project" value="UniProtKB-KW"/>
</dbReference>
<dbReference type="EMBL" id="JAGQHR010000520">
    <property type="protein sequence ID" value="MCA9728937.1"/>
    <property type="molecule type" value="Genomic_DNA"/>
</dbReference>
<keyword evidence="2 3" id="KW-0456">Lyase</keyword>
<dbReference type="InterPro" id="IPR010404">
    <property type="entry name" value="CpcT/CpeT"/>
</dbReference>
<dbReference type="InterPro" id="IPR038672">
    <property type="entry name" value="CpcT/CpeT_sf"/>
</dbReference>
<dbReference type="Gene3D" id="2.40.128.590">
    <property type="entry name" value="CpcT/CpeT domain"/>
    <property type="match status" value="1"/>
</dbReference>
<dbReference type="PANTHER" id="PTHR35137">
    <property type="entry name" value="CHROMOPHORE LYASE CRL, CHLOROPLASTIC"/>
    <property type="match status" value="1"/>
</dbReference>
<evidence type="ECO:0000256" key="1">
    <source>
        <dbReference type="ARBA" id="ARBA00008206"/>
    </source>
</evidence>
<name>A0A956RQW7_UNCEI</name>
<gene>
    <name evidence="3" type="ORF">KC729_14695</name>
</gene>
<accession>A0A956RQW7</accession>
<dbReference type="Proteomes" id="UP000697710">
    <property type="component" value="Unassembled WGS sequence"/>
</dbReference>
<dbReference type="PANTHER" id="PTHR35137:SF1">
    <property type="entry name" value="CHROMOPHORE LYASE CRL, CHLOROPLASTIC"/>
    <property type="match status" value="1"/>
</dbReference>
<evidence type="ECO:0000313" key="3">
    <source>
        <dbReference type="EMBL" id="MCA9728937.1"/>
    </source>
</evidence>
<dbReference type="AlphaFoldDB" id="A0A956RQW7"/>
<comment type="similarity">
    <text evidence="1">Belongs to the CpcT/CpeT biliprotein lyase family.</text>
</comment>
<dbReference type="CDD" id="cd16338">
    <property type="entry name" value="CpcT"/>
    <property type="match status" value="1"/>
</dbReference>
<evidence type="ECO:0000313" key="4">
    <source>
        <dbReference type="Proteomes" id="UP000697710"/>
    </source>
</evidence>
<evidence type="ECO:0000256" key="2">
    <source>
        <dbReference type="ARBA" id="ARBA00023239"/>
    </source>
</evidence>
<dbReference type="HAMAP" id="MF_01460">
    <property type="entry name" value="Chrphore_lyase_CpxT"/>
    <property type="match status" value="1"/>
</dbReference>
<reference evidence="3" key="1">
    <citation type="submission" date="2020-04" db="EMBL/GenBank/DDBJ databases">
        <authorList>
            <person name="Zhang T."/>
        </authorList>
    </citation>
    <scope>NUCLEOTIDE SEQUENCE</scope>
    <source>
        <strain evidence="3">HKST-UBA01</strain>
    </source>
</reference>
<protein>
    <submittedName>
        <fullName evidence="3">Chromophore lyase CpcT/CpeT</fullName>
    </submittedName>
</protein>